<dbReference type="Proteomes" id="UP001320706">
    <property type="component" value="Unassembled WGS sequence"/>
</dbReference>
<reference evidence="1" key="1">
    <citation type="submission" date="2024-02" db="EMBL/GenBank/DDBJ databases">
        <title>Metagenome Assembled Genome of Zalaria obscura JY119.</title>
        <authorList>
            <person name="Vighnesh L."/>
            <person name="Jagadeeshwari U."/>
            <person name="Venkata Ramana C."/>
            <person name="Sasikala C."/>
        </authorList>
    </citation>
    <scope>NUCLEOTIDE SEQUENCE</scope>
    <source>
        <strain evidence="1">JY119</strain>
    </source>
</reference>
<dbReference type="EMBL" id="JAMKPW020000038">
    <property type="protein sequence ID" value="KAK8200913.1"/>
    <property type="molecule type" value="Genomic_DNA"/>
</dbReference>
<protein>
    <submittedName>
        <fullName evidence="1">Uncharacterized protein</fullName>
    </submittedName>
</protein>
<name>A0ACC3S7B6_9PEZI</name>
<organism evidence="1 2">
    <name type="scientific">Zalaria obscura</name>
    <dbReference type="NCBI Taxonomy" id="2024903"/>
    <lineage>
        <taxon>Eukaryota</taxon>
        <taxon>Fungi</taxon>
        <taxon>Dikarya</taxon>
        <taxon>Ascomycota</taxon>
        <taxon>Pezizomycotina</taxon>
        <taxon>Dothideomycetes</taxon>
        <taxon>Dothideomycetidae</taxon>
        <taxon>Dothideales</taxon>
        <taxon>Zalariaceae</taxon>
        <taxon>Zalaria</taxon>
    </lineage>
</organism>
<gene>
    <name evidence="1" type="ORF">M8818_006231</name>
</gene>
<accession>A0ACC3S7B6</accession>
<keyword evidence="2" id="KW-1185">Reference proteome</keyword>
<evidence type="ECO:0000313" key="2">
    <source>
        <dbReference type="Proteomes" id="UP001320706"/>
    </source>
</evidence>
<comment type="caution">
    <text evidence="1">The sequence shown here is derived from an EMBL/GenBank/DDBJ whole genome shotgun (WGS) entry which is preliminary data.</text>
</comment>
<proteinExistence type="predicted"/>
<evidence type="ECO:0000313" key="1">
    <source>
        <dbReference type="EMBL" id="KAK8200913.1"/>
    </source>
</evidence>
<sequence>MVSHQFKRNTFHNLVSVTLQREREAWLGNDALVKPSPCNLRNSVPINLRSFHPQSLGFYFSVVLRSNLDPSLLAQGVRPPGEDGILAAHPAAQCAIQLRTQRQHADLVALLAAHDVALAIEPLILHALEARTPALDVCVARIGAVKSSARTSSVVFEAVRWADCLALERGDWWWCEVVDEVAVVGAREGWREGAPEYVDRRVEARFWMVVCWCAKRQSDVTISGVESNGVACFAAEWGVTVVGCDVDVYCEVLERQRLLLEWGTYHCICSVQGESWVSRGGVRSCFGLVSPTWFSVAANTYNIVVTSFERVIASDDKEFGKRCRK</sequence>